<reference evidence="18 19" key="1">
    <citation type="journal article" date="2012" name="Appl. Environ. Microbiol.">
        <title>Short-read sequencing for genomic analysis of the brown rot fungus Fibroporia radiculosa.</title>
        <authorList>
            <person name="Tang J.D."/>
            <person name="Perkins A.D."/>
            <person name="Sonstegard T.S."/>
            <person name="Schroeder S.G."/>
            <person name="Burgess S.C."/>
            <person name="Diehl S.V."/>
        </authorList>
    </citation>
    <scope>NUCLEOTIDE SEQUENCE [LARGE SCALE GENOMIC DNA]</scope>
    <source>
        <strain evidence="18 19">TFFH 294</strain>
    </source>
</reference>
<proteinExistence type="inferred from homology"/>
<dbReference type="InterPro" id="IPR014009">
    <property type="entry name" value="PIK_FAT"/>
</dbReference>
<dbReference type="Gene3D" id="3.30.1010.10">
    <property type="entry name" value="Phosphatidylinositol 3-kinase Catalytic Subunit, Chain A, domain 4"/>
    <property type="match status" value="1"/>
</dbReference>
<sequence length="2452" mass="275698">MSIEDSIQAPLPTFHDESGNATPREFHTFLQTLLERLTSNDPPLTRESLDKQWCSMVSGLIGNFLSSFSPLDEIPWNAMHEKLSITQTSLEILEVATTRTEQLFMRPEDFAPSVLNRLIQLCLVLDSWRGITVVKEERYLSPTELQSKTVTTAVAILRSLGGIVVIEPTNKITLPHEILRRILSGCLAISNGAFFSSIPGYIHVYAIWKDLLALSPVVAFPLRISLAGNPRIWDASRTDCPEDIPFIKVGNLPEVPSLLTLMLELCLRTFHPPLLAQWYLEDLIRSIFMVAERSLDHLLSPSCATSATIRARALARLGVAILSALPLLPIRGLPIESIRSRLFTVRLQAGPSEAWEAFDAAFKDVVEVPFAISTSQPDVTQIGLLLRAEKWGDAGETLRALSQQYLIQIVSILDKQSVDFIIGALGADNKKGTYAALLAKLDDRQASLKKAADGTDVSAPIEGVPGPGWRELFKSNVQAIIEPTQLAWMDDDDSLSDEQFITRAFHEMNDRFTAPLYNPAAHARESLAQEVGRLSCVLAHPGDDDCSLALHRLPVDTLPVFVLVTRLLLEGPDNEVTAKVYKAVFRALSRTLRHLKHDVTRLDYIRDSIGRHMKNKDRSIRLSAGNSLLEYIRFEQTVGSGAWKRIEPVFAMIGRLFDMTENYIKETTLITLGRIGQIAQGEVFAQDICCLLAQLGQPNPIIKGTAHLQLHALCKHHRKKPYNLVSPYMDRIAIFIISRMCTQPSLLIESSHFFGFTPHDFISVTLGDTLPQLFSSCDVRVLDAISKELNEKPYQLFLSFTHQILAHVFRLQGPGQTNKVLSFILKMLKDTAQSDIDLASVLRTCLVPLLVEIVIVMGHEDPDQAESAREALRKVERSLSSRATARTPTTSGSLLKTHMLGIISHLNDHLQDFYGKRSLEMKKMIVRSLGMFVAEVGPTINNVAPQIMATLQTMLVIPQLADVTLESWYTFLLTLDTRDLGPHVGPTSASLLTSWSSFSAIGQDIAKKCLRLIVSEKGEQLDHYLDDVADIASIPQLHTINRKLTLLRDGWSPLKRLRIILERAESENLTVAMQSIRELKSFMLADHEDFIRTLASGDVFDPMIGHILSILTTAACRSGEAAEMLRVLAIECIGVLGAIDPDRCEIDVTDTRMIMLSNFADETESVSFALHLVQDVLVGAFRSTSDIKYQRHLAYAIQELLQYCKFTPALVNPESNTSIALKVRNRWNSLPKHVLETITPLLSSKYLLDYRPPAEPPHPIYPSAPTYREWIQVWTGHLLTKASGVRARAIFHVFPSIVQNKDVGVAHHLLPHLVLNILISGEEEDAHNIRMEILAVLDDQVQSDTPSAADKKLLSAQAGHDDNHTVFTLLDHLSQWVRVVRQQIGRKKVESRRARVNQLNSDAEEQVLKIDSIVTSIDQGLMARAALQCRAYARALMNFERRILALQGEGHGETYQVLQEYYEHLHEIYAHLDEPDGMEGVSTLILSPSLEHQIRQHESTGRWTSAQSCWEVRLQQSPDNLDFHLGLLRCLRNLGHYDTLRTHVKGVLTRNPGWESQLVGFQVESEWMVGNWEEVRVLVERTDSLASPVLLAQVLLALRAGDALTISQASSVARGLLGAPIIAAGANGYRRSYDAVLDLHVLHELETIHASVQQLSRPDVDHQQVVARLSRCLSSRFESTLPVFRIREPILSMRRIAFGLSLGNDPTVNDIIGRSWLASAKIARKAGHWQTAYSAMLQAQQCRASFSFMENARLVKASGEPIRALQELESSMRLAGILENPSVIDLTVDPGEARVANRDSDDLMLKAKAQILRARWMNESDRYDVSQIVKALSTGAEAGQKWESGQFHYGQYHDQCFKSLPLDEQMTRYGPSATTQNNTNFDPRGTRMNLVTIRSYAKAMRYGSKYIYQTVPRLLTLWLDMGENQQICRGDIFPRINMEVARAIKMVPVYKWFTAFPQIVSRVGHDNEDVHEILSKLISMVIQEYPKQALWLFASVVKSTKKNRNSRGIAILNKLRQNSENPTTVPQLINECQRMTDELLGLCDAPVREAKSLSMRKDFSRLFSLAPSQLIIPLQESLTASLPPTSSNEATHRPFPVDAPTFASFQDEIEIMRSLAKPRKITINGSDGQIYMFLGKPKDDLRKDARLMDFNAIINKLLKSNSESRRRQLHIRTYGVVTLNEECGFIQWVPNTIPVRPVLLKAYERRGIRSWSPEMQEIFEKIKKMPNDKEVAQLFSQNILCSFPPVFHEWFLETFPEPTAWLASRMAYSRTAAVMSMVGFILGLGDRHCENILLDTMNGDVVHVDFNCLFEKGKTLETPELVPFRLTQNLVDGLGVMGVEGVFRVACEVSMKLLRDNKDTLMSVLDAFVHDPLVEWEDEKRKKERNRATVDLRRLAKDALKPIEKKLKGIYTTSRERPEKETSTSSLVQMLIQEATDTANLGRMYPGWTPWH</sequence>
<evidence type="ECO:0000256" key="4">
    <source>
        <dbReference type="ARBA" id="ARBA00022527"/>
    </source>
</evidence>
<dbReference type="SUPFAM" id="SSF48371">
    <property type="entry name" value="ARM repeat"/>
    <property type="match status" value="1"/>
</dbReference>
<evidence type="ECO:0000256" key="2">
    <source>
        <dbReference type="ARBA" id="ARBA00010769"/>
    </source>
</evidence>
<name>J7RGP6_9APHY</name>
<dbReference type="OrthoDB" id="381190at2759"/>
<dbReference type="Proteomes" id="UP000006352">
    <property type="component" value="Unassembled WGS sequence"/>
</dbReference>
<evidence type="ECO:0000256" key="12">
    <source>
        <dbReference type="ARBA" id="ARBA00047899"/>
    </source>
</evidence>
<dbReference type="SUPFAM" id="SSF56112">
    <property type="entry name" value="Protein kinase-like (PK-like)"/>
    <property type="match status" value="1"/>
</dbReference>
<keyword evidence="10" id="KW-0234">DNA repair</keyword>
<dbReference type="FunCoup" id="J7RGP6">
    <property type="interactions" value="512"/>
</dbReference>
<dbReference type="GO" id="GO:0005694">
    <property type="term" value="C:chromosome"/>
    <property type="evidence" value="ECO:0007669"/>
    <property type="project" value="TreeGrafter"/>
</dbReference>
<dbReference type="InterPro" id="IPR050517">
    <property type="entry name" value="DDR_Repair_Kinase"/>
</dbReference>
<evidence type="ECO:0000256" key="11">
    <source>
        <dbReference type="ARBA" id="ARBA00023242"/>
    </source>
</evidence>
<keyword evidence="8" id="KW-0418">Kinase</keyword>
<evidence type="ECO:0000256" key="7">
    <source>
        <dbReference type="ARBA" id="ARBA00022763"/>
    </source>
</evidence>
<feature type="domain" description="FAT" evidence="16">
    <location>
        <begin position="1421"/>
        <end position="1999"/>
    </location>
</feature>
<accession>J7RGP6</accession>
<dbReference type="STRING" id="599839.J7RGP6"/>
<evidence type="ECO:0000256" key="1">
    <source>
        <dbReference type="ARBA" id="ARBA00004123"/>
    </source>
</evidence>
<comment type="catalytic activity">
    <reaction evidence="13">
        <text>L-seryl-[protein] + ATP = O-phospho-L-seryl-[protein] + ADP + H(+)</text>
        <dbReference type="Rhea" id="RHEA:17989"/>
        <dbReference type="Rhea" id="RHEA-COMP:9863"/>
        <dbReference type="Rhea" id="RHEA-COMP:11604"/>
        <dbReference type="ChEBI" id="CHEBI:15378"/>
        <dbReference type="ChEBI" id="CHEBI:29999"/>
        <dbReference type="ChEBI" id="CHEBI:30616"/>
        <dbReference type="ChEBI" id="CHEBI:83421"/>
        <dbReference type="ChEBI" id="CHEBI:456216"/>
        <dbReference type="EC" id="2.7.11.1"/>
    </reaction>
</comment>
<dbReference type="PANTHER" id="PTHR11139">
    <property type="entry name" value="ATAXIA TELANGIECTASIA MUTATED ATM -RELATED"/>
    <property type="match status" value="1"/>
</dbReference>
<dbReference type="InterPro" id="IPR000403">
    <property type="entry name" value="PI3/4_kinase_cat_dom"/>
</dbReference>
<dbReference type="GO" id="GO:0000723">
    <property type="term" value="P:telomere maintenance"/>
    <property type="evidence" value="ECO:0007669"/>
    <property type="project" value="TreeGrafter"/>
</dbReference>
<comment type="catalytic activity">
    <reaction evidence="12">
        <text>L-threonyl-[protein] + ATP = O-phospho-L-threonyl-[protein] + ADP + H(+)</text>
        <dbReference type="Rhea" id="RHEA:46608"/>
        <dbReference type="Rhea" id="RHEA-COMP:11060"/>
        <dbReference type="Rhea" id="RHEA-COMP:11605"/>
        <dbReference type="ChEBI" id="CHEBI:15378"/>
        <dbReference type="ChEBI" id="CHEBI:30013"/>
        <dbReference type="ChEBI" id="CHEBI:30616"/>
        <dbReference type="ChEBI" id="CHEBI:61977"/>
        <dbReference type="ChEBI" id="CHEBI:456216"/>
        <dbReference type="EC" id="2.7.11.1"/>
    </reaction>
</comment>
<dbReference type="InterPro" id="IPR036940">
    <property type="entry name" value="PI3/4_kinase_cat_sf"/>
</dbReference>
<evidence type="ECO:0000259" key="16">
    <source>
        <dbReference type="PROSITE" id="PS51189"/>
    </source>
</evidence>
<evidence type="ECO:0000256" key="10">
    <source>
        <dbReference type="ARBA" id="ARBA00023204"/>
    </source>
</evidence>
<dbReference type="SMART" id="SM00146">
    <property type="entry name" value="PI3Kc"/>
    <property type="match status" value="1"/>
</dbReference>
<keyword evidence="6" id="KW-0547">Nucleotide-binding</keyword>
<dbReference type="InterPro" id="IPR012993">
    <property type="entry name" value="UME"/>
</dbReference>
<evidence type="ECO:0000256" key="13">
    <source>
        <dbReference type="ARBA" id="ARBA00048679"/>
    </source>
</evidence>
<dbReference type="GO" id="GO:0005524">
    <property type="term" value="F:ATP binding"/>
    <property type="evidence" value="ECO:0007669"/>
    <property type="project" value="UniProtKB-KW"/>
</dbReference>
<evidence type="ECO:0000259" key="17">
    <source>
        <dbReference type="PROSITE" id="PS51190"/>
    </source>
</evidence>
<dbReference type="CDD" id="cd00892">
    <property type="entry name" value="PIKKc_ATR"/>
    <property type="match status" value="1"/>
</dbReference>
<evidence type="ECO:0000256" key="14">
    <source>
        <dbReference type="SAM" id="MobiDB-lite"/>
    </source>
</evidence>
<dbReference type="Pfam" id="PF08064">
    <property type="entry name" value="UME"/>
    <property type="match status" value="1"/>
</dbReference>
<feature type="region of interest" description="Disordered" evidence="14">
    <location>
        <begin position="1"/>
        <end position="20"/>
    </location>
</feature>
<evidence type="ECO:0000256" key="6">
    <source>
        <dbReference type="ARBA" id="ARBA00022741"/>
    </source>
</evidence>
<dbReference type="EMBL" id="HE796873">
    <property type="protein sequence ID" value="CCL98247.1"/>
    <property type="molecule type" value="Genomic_DNA"/>
</dbReference>
<keyword evidence="19" id="KW-1185">Reference proteome</keyword>
<feature type="domain" description="FATC" evidence="17">
    <location>
        <begin position="2420"/>
        <end position="2452"/>
    </location>
</feature>
<dbReference type="Pfam" id="PF23593">
    <property type="entry name" value="HEAT_ATR"/>
    <property type="match status" value="1"/>
</dbReference>
<dbReference type="GO" id="GO:0000077">
    <property type="term" value="P:DNA damage checkpoint signaling"/>
    <property type="evidence" value="ECO:0007669"/>
    <property type="project" value="TreeGrafter"/>
</dbReference>
<dbReference type="SMART" id="SM01343">
    <property type="entry name" value="FATC"/>
    <property type="match status" value="1"/>
</dbReference>
<dbReference type="InterPro" id="IPR018936">
    <property type="entry name" value="PI3/4_kinase_CS"/>
</dbReference>
<evidence type="ECO:0000256" key="8">
    <source>
        <dbReference type="ARBA" id="ARBA00022777"/>
    </source>
</evidence>
<dbReference type="PROSITE" id="PS00916">
    <property type="entry name" value="PI3_4_KINASE_2"/>
    <property type="match status" value="1"/>
</dbReference>
<dbReference type="PROSITE" id="PS50290">
    <property type="entry name" value="PI3_4_KINASE_3"/>
    <property type="match status" value="1"/>
</dbReference>
<dbReference type="GO" id="GO:0005634">
    <property type="term" value="C:nucleus"/>
    <property type="evidence" value="ECO:0007669"/>
    <property type="project" value="UniProtKB-SubCell"/>
</dbReference>
<dbReference type="Pfam" id="PF00454">
    <property type="entry name" value="PI3_PI4_kinase"/>
    <property type="match status" value="1"/>
</dbReference>
<keyword evidence="7" id="KW-0227">DNA damage</keyword>
<evidence type="ECO:0000313" key="18">
    <source>
        <dbReference type="EMBL" id="CCL98247.1"/>
    </source>
</evidence>
<feature type="domain" description="PI3K/PI4K catalytic" evidence="15">
    <location>
        <begin position="2105"/>
        <end position="2415"/>
    </location>
</feature>
<organism evidence="18 19">
    <name type="scientific">Fibroporia radiculosa</name>
    <dbReference type="NCBI Taxonomy" id="599839"/>
    <lineage>
        <taxon>Eukaryota</taxon>
        <taxon>Fungi</taxon>
        <taxon>Dikarya</taxon>
        <taxon>Basidiomycota</taxon>
        <taxon>Agaricomycotina</taxon>
        <taxon>Agaricomycetes</taxon>
        <taxon>Polyporales</taxon>
        <taxon>Fibroporiaceae</taxon>
        <taxon>Fibroporia</taxon>
    </lineage>
</organism>
<dbReference type="Pfam" id="PF02259">
    <property type="entry name" value="FAT"/>
    <property type="match status" value="1"/>
</dbReference>
<evidence type="ECO:0000259" key="15">
    <source>
        <dbReference type="PROSITE" id="PS50290"/>
    </source>
</evidence>
<dbReference type="PROSITE" id="PS51190">
    <property type="entry name" value="FATC"/>
    <property type="match status" value="1"/>
</dbReference>
<dbReference type="GeneID" id="24093158"/>
<dbReference type="Pfam" id="PF02260">
    <property type="entry name" value="FATC"/>
    <property type="match status" value="1"/>
</dbReference>
<dbReference type="GO" id="GO:0004674">
    <property type="term" value="F:protein serine/threonine kinase activity"/>
    <property type="evidence" value="ECO:0007669"/>
    <property type="project" value="UniProtKB-KW"/>
</dbReference>
<dbReference type="SMART" id="SM00802">
    <property type="entry name" value="UME"/>
    <property type="match status" value="1"/>
</dbReference>
<gene>
    <name evidence="18" type="ORF">FIBRA_00241</name>
</gene>
<keyword evidence="5" id="KW-0808">Transferase</keyword>
<comment type="subcellular location">
    <subcellularLocation>
        <location evidence="1">Nucleus</location>
    </subcellularLocation>
</comment>
<dbReference type="InParanoid" id="J7RGP6"/>
<comment type="similarity">
    <text evidence="2">Belongs to the PI3/PI4-kinase family. ATM subfamily.</text>
</comment>
<protein>
    <recommendedName>
        <fullName evidence="3">non-specific serine/threonine protein kinase</fullName>
        <ecNumber evidence="3">2.7.11.1</ecNumber>
    </recommendedName>
</protein>
<dbReference type="InterPro" id="IPR011009">
    <property type="entry name" value="Kinase-like_dom_sf"/>
</dbReference>
<dbReference type="PANTHER" id="PTHR11139:SF125">
    <property type="entry name" value="SERINE_THREONINE-PROTEIN KINASE MEC1"/>
    <property type="match status" value="1"/>
</dbReference>
<dbReference type="Gene3D" id="1.10.1070.11">
    <property type="entry name" value="Phosphatidylinositol 3-/4-kinase, catalytic domain"/>
    <property type="match status" value="1"/>
</dbReference>
<dbReference type="EC" id="2.7.11.1" evidence="3"/>
<keyword evidence="11" id="KW-0539">Nucleus</keyword>
<dbReference type="InterPro" id="IPR003151">
    <property type="entry name" value="PIK-rel_kinase_FAT"/>
</dbReference>
<dbReference type="InterPro" id="IPR057564">
    <property type="entry name" value="HEAT_ATR"/>
</dbReference>
<keyword evidence="9" id="KW-0067">ATP-binding</keyword>
<dbReference type="HOGENOM" id="CLU_000178_2_5_1"/>
<evidence type="ECO:0000256" key="3">
    <source>
        <dbReference type="ARBA" id="ARBA00012513"/>
    </source>
</evidence>
<dbReference type="RefSeq" id="XP_012177530.1">
    <property type="nucleotide sequence ID" value="XM_012322140.1"/>
</dbReference>
<evidence type="ECO:0000256" key="9">
    <source>
        <dbReference type="ARBA" id="ARBA00022840"/>
    </source>
</evidence>
<evidence type="ECO:0000313" key="19">
    <source>
        <dbReference type="Proteomes" id="UP000006352"/>
    </source>
</evidence>
<dbReference type="PROSITE" id="PS51189">
    <property type="entry name" value="FAT"/>
    <property type="match status" value="1"/>
</dbReference>
<evidence type="ECO:0000256" key="5">
    <source>
        <dbReference type="ARBA" id="ARBA00022679"/>
    </source>
</evidence>
<dbReference type="Pfam" id="PF25030">
    <property type="entry name" value="M-HEAT_ATR"/>
    <property type="match status" value="1"/>
</dbReference>
<dbReference type="InterPro" id="IPR016024">
    <property type="entry name" value="ARM-type_fold"/>
</dbReference>
<dbReference type="InterPro" id="IPR056802">
    <property type="entry name" value="ATR-like_M-HEAT"/>
</dbReference>
<dbReference type="GO" id="GO:0006281">
    <property type="term" value="P:DNA repair"/>
    <property type="evidence" value="ECO:0007669"/>
    <property type="project" value="UniProtKB-KW"/>
</dbReference>
<dbReference type="InterPro" id="IPR003152">
    <property type="entry name" value="FATC_dom"/>
</dbReference>
<keyword evidence="4" id="KW-0723">Serine/threonine-protein kinase</keyword>